<feature type="region of interest" description="Disordered" evidence="1">
    <location>
        <begin position="1"/>
        <end position="24"/>
    </location>
</feature>
<accession>A0AAU8KJT3</accession>
<organism evidence="2">
    <name type="scientific">Streptomyces sp. JL1001</name>
    <dbReference type="NCBI Taxonomy" id="3078227"/>
    <lineage>
        <taxon>Bacteria</taxon>
        <taxon>Bacillati</taxon>
        <taxon>Actinomycetota</taxon>
        <taxon>Actinomycetes</taxon>
        <taxon>Kitasatosporales</taxon>
        <taxon>Streptomycetaceae</taxon>
        <taxon>Streptomyces</taxon>
    </lineage>
</organism>
<dbReference type="AlphaFoldDB" id="A0AAU8KJT3"/>
<evidence type="ECO:0000256" key="1">
    <source>
        <dbReference type="SAM" id="MobiDB-lite"/>
    </source>
</evidence>
<gene>
    <name evidence="2" type="ORF">R1Y80_24515</name>
</gene>
<proteinExistence type="predicted"/>
<dbReference type="EMBL" id="CP136798">
    <property type="protein sequence ID" value="XCN16599.1"/>
    <property type="molecule type" value="Genomic_DNA"/>
</dbReference>
<reference evidence="2" key="1">
    <citation type="submission" date="2023-10" db="EMBL/GenBank/DDBJ databases">
        <title>Complete genome sequence of Streptomyces sp. JL1001.</title>
        <authorList>
            <person name="Jiang L."/>
        </authorList>
    </citation>
    <scope>NUCLEOTIDE SEQUENCE</scope>
    <source>
        <strain evidence="2">JL1001</strain>
    </source>
</reference>
<evidence type="ECO:0000313" key="2">
    <source>
        <dbReference type="EMBL" id="XCN16599.1"/>
    </source>
</evidence>
<name>A0AAU8KJT3_9ACTN</name>
<dbReference type="RefSeq" id="WP_354597933.1">
    <property type="nucleotide sequence ID" value="NZ_CP136798.1"/>
</dbReference>
<protein>
    <submittedName>
        <fullName evidence="2">Uncharacterized protein</fullName>
    </submittedName>
</protein>
<sequence length="108" mass="11120">MSGEDAGRQTRSTEAPLTFAPDAAAGPVVRLVQESAAGTVLVTHADGSQARFGRNLDGTLAGPSGSTTDLVADSSGRLLRQRTGTTRRFDSAGLLRLGQRQPSGQVLA</sequence>